<comment type="caution">
    <text evidence="1">The sequence shown here is derived from an EMBL/GenBank/DDBJ whole genome shotgun (WGS) entry which is preliminary data.</text>
</comment>
<protein>
    <submittedName>
        <fullName evidence="1">Uncharacterized protein</fullName>
    </submittedName>
</protein>
<reference evidence="1 2" key="1">
    <citation type="submission" date="2019-08" db="EMBL/GenBank/DDBJ databases">
        <title>Whole genome sequencing of chitin degrading bacteria Chitinophaga pinensis YS16.</title>
        <authorList>
            <person name="Singh R.P."/>
            <person name="Manchanda G."/>
            <person name="Maurya I.K."/>
            <person name="Joshi N.K."/>
            <person name="Srivastava A.K."/>
        </authorList>
    </citation>
    <scope>NUCLEOTIDE SEQUENCE [LARGE SCALE GENOMIC DNA]</scope>
    <source>
        <strain evidence="1 2">YS-16</strain>
    </source>
</reference>
<dbReference type="OrthoDB" id="678612at2"/>
<dbReference type="RefSeq" id="WP_146305181.1">
    <property type="nucleotide sequence ID" value="NZ_VOHS01000008.1"/>
</dbReference>
<dbReference type="SUPFAM" id="SSF74653">
    <property type="entry name" value="TolA/TonB C-terminal domain"/>
    <property type="match status" value="1"/>
</dbReference>
<proteinExistence type="predicted"/>
<gene>
    <name evidence="1" type="ORF">FEF09_11155</name>
</gene>
<accession>A0A5C6LT15</accession>
<evidence type="ECO:0000313" key="1">
    <source>
        <dbReference type="EMBL" id="TWW00595.1"/>
    </source>
</evidence>
<organism evidence="1 2">
    <name type="scientific">Chitinophaga pinensis</name>
    <dbReference type="NCBI Taxonomy" id="79329"/>
    <lineage>
        <taxon>Bacteria</taxon>
        <taxon>Pseudomonadati</taxon>
        <taxon>Bacteroidota</taxon>
        <taxon>Chitinophagia</taxon>
        <taxon>Chitinophagales</taxon>
        <taxon>Chitinophagaceae</taxon>
        <taxon>Chitinophaga</taxon>
    </lineage>
</organism>
<dbReference type="Proteomes" id="UP000318815">
    <property type="component" value="Unassembled WGS sequence"/>
</dbReference>
<dbReference type="EMBL" id="VOHS01000008">
    <property type="protein sequence ID" value="TWW00595.1"/>
    <property type="molecule type" value="Genomic_DNA"/>
</dbReference>
<name>A0A5C6LT15_9BACT</name>
<dbReference type="AlphaFoldDB" id="A0A5C6LT15"/>
<evidence type="ECO:0000313" key="2">
    <source>
        <dbReference type="Proteomes" id="UP000318815"/>
    </source>
</evidence>
<keyword evidence="2" id="KW-1185">Reference proteome</keyword>
<sequence>MPVLPDFQETMYRHASTKISPIIGSMAAKDPECMLSGLYAKLLVNSQGKVIDVFFLTYMPFVLQERLCEEFLKMEQFQPATYNGRAVCAMFPYVIRCMSWQE</sequence>